<proteinExistence type="predicted"/>
<dbReference type="Proteomes" id="UP000009887">
    <property type="component" value="Unassembled WGS sequence"/>
</dbReference>
<evidence type="ECO:0000256" key="1">
    <source>
        <dbReference type="SAM" id="Phobius"/>
    </source>
</evidence>
<dbReference type="EMBL" id="AGZU01000010">
    <property type="protein sequence ID" value="EKU74022.1"/>
    <property type="molecule type" value="Genomic_DNA"/>
</dbReference>
<dbReference type="AlphaFoldDB" id="K9D4Z9"/>
<feature type="transmembrane region" description="Helical" evidence="1">
    <location>
        <begin position="147"/>
        <end position="164"/>
    </location>
</feature>
<dbReference type="HOGENOM" id="CLU_1325654_0_0_5"/>
<feature type="transmembrane region" description="Helical" evidence="1">
    <location>
        <begin position="61"/>
        <end position="80"/>
    </location>
</feature>
<evidence type="ECO:0000313" key="2">
    <source>
        <dbReference type="EMBL" id="EKU74022.1"/>
    </source>
</evidence>
<keyword evidence="3" id="KW-1185">Reference proteome</keyword>
<dbReference type="PATRIC" id="fig|883163.3.peg.3415"/>
<name>K9D4Z9_SPHYA</name>
<keyword evidence="1" id="KW-0812">Transmembrane</keyword>
<accession>K9D4Z9</accession>
<reference evidence="2 3" key="1">
    <citation type="submission" date="2012-09" db="EMBL/GenBank/DDBJ databases">
        <title>The Genome Sequence of Sphingobium yanoikuyae ATCC 51230.</title>
        <authorList>
            <consortium name="The Broad Institute Genome Sequencing Platform"/>
            <person name="Earl A."/>
            <person name="Ward D."/>
            <person name="Feldgarden M."/>
            <person name="Gevers D."/>
            <person name="Huys G."/>
            <person name="Walker B."/>
            <person name="Young S.K."/>
            <person name="Zeng Q."/>
            <person name="Gargeya S."/>
            <person name="Fitzgerald M."/>
            <person name="Haas B."/>
            <person name="Abouelleil A."/>
            <person name="Alvarado L."/>
            <person name="Arachchi H.M."/>
            <person name="Berlin A.M."/>
            <person name="Chapman S.B."/>
            <person name="Goldberg J."/>
            <person name="Griggs A."/>
            <person name="Gujja S."/>
            <person name="Hansen M."/>
            <person name="Howarth C."/>
            <person name="Imamovic A."/>
            <person name="Larimer J."/>
            <person name="McCowen C."/>
            <person name="Montmayeur A."/>
            <person name="Murphy C."/>
            <person name="Neiman D."/>
            <person name="Pearson M."/>
            <person name="Priest M."/>
            <person name="Roberts A."/>
            <person name="Saif S."/>
            <person name="Shea T."/>
            <person name="Sisk P."/>
            <person name="Sykes S."/>
            <person name="Wortman J."/>
            <person name="Nusbaum C."/>
            <person name="Birren B."/>
        </authorList>
    </citation>
    <scope>NUCLEOTIDE SEQUENCE [LARGE SCALE GENOMIC DNA]</scope>
    <source>
        <strain evidence="2 3">ATCC 51230</strain>
    </source>
</reference>
<gene>
    <name evidence="2" type="ORF">HMPREF9718_03351</name>
</gene>
<sequence>MAARNPDLERRKQAFRNRFRRDRLGLSYARHPGGEGRLLSEREALAFIGRHDDALENRARWFGRAIWASVLLPILLGIASHRLDSIFLGLCSALSLFTWLFAALFLGYRQSRLEQDIWAQVERRPAVPALNHHERVKRGYRLSLRDWACLILILPLIFLVKLPSNALPPDWQGVHSVVKTAMVALVALCLVLLLLRRLLRKPRRPAP</sequence>
<feature type="transmembrane region" description="Helical" evidence="1">
    <location>
        <begin position="86"/>
        <end position="108"/>
    </location>
</feature>
<keyword evidence="1" id="KW-1133">Transmembrane helix</keyword>
<feature type="transmembrane region" description="Helical" evidence="1">
    <location>
        <begin position="176"/>
        <end position="195"/>
    </location>
</feature>
<evidence type="ECO:0000313" key="3">
    <source>
        <dbReference type="Proteomes" id="UP000009887"/>
    </source>
</evidence>
<dbReference type="RefSeq" id="WP_004210887.1">
    <property type="nucleotide sequence ID" value="NZ_JH992904.1"/>
</dbReference>
<keyword evidence="1" id="KW-0472">Membrane</keyword>
<protein>
    <submittedName>
        <fullName evidence="2">Uncharacterized protein</fullName>
    </submittedName>
</protein>
<comment type="caution">
    <text evidence="2">The sequence shown here is derived from an EMBL/GenBank/DDBJ whole genome shotgun (WGS) entry which is preliminary data.</text>
</comment>
<organism evidence="2 3">
    <name type="scientific">Sphingobium yanoikuyae ATCC 51230</name>
    <dbReference type="NCBI Taxonomy" id="883163"/>
    <lineage>
        <taxon>Bacteria</taxon>
        <taxon>Pseudomonadati</taxon>
        <taxon>Pseudomonadota</taxon>
        <taxon>Alphaproteobacteria</taxon>
        <taxon>Sphingomonadales</taxon>
        <taxon>Sphingomonadaceae</taxon>
        <taxon>Sphingobium</taxon>
    </lineage>
</organism>